<keyword evidence="5" id="KW-1185">Reference proteome</keyword>
<dbReference type="Pfam" id="PF00023">
    <property type="entry name" value="Ank"/>
    <property type="match status" value="1"/>
</dbReference>
<reference evidence="5" key="1">
    <citation type="journal article" date="2020" name="Nat. Ecol. Evol.">
        <title>Deeply conserved synteny resolves early events in vertebrate evolution.</title>
        <authorList>
            <person name="Simakov O."/>
            <person name="Marletaz F."/>
            <person name="Yue J.X."/>
            <person name="O'Connell B."/>
            <person name="Jenkins J."/>
            <person name="Brandt A."/>
            <person name="Calef R."/>
            <person name="Tung C.H."/>
            <person name="Huang T.K."/>
            <person name="Schmutz J."/>
            <person name="Satoh N."/>
            <person name="Yu J.K."/>
            <person name="Putnam N.H."/>
            <person name="Green R.E."/>
            <person name="Rokhsar D.S."/>
        </authorList>
    </citation>
    <scope>NUCLEOTIDE SEQUENCE [LARGE SCALE GENOMIC DNA]</scope>
    <source>
        <strain evidence="5">S238N-H82</strain>
    </source>
</reference>
<dbReference type="InterPro" id="IPR002110">
    <property type="entry name" value="Ankyrin_rpt"/>
</dbReference>
<protein>
    <submittedName>
        <fullName evidence="6">Uncharacterized protein LOC118413638</fullName>
    </submittedName>
</protein>
<feature type="compositionally biased region" description="Polar residues" evidence="4">
    <location>
        <begin position="318"/>
        <end position="361"/>
    </location>
</feature>
<feature type="region of interest" description="Disordered" evidence="4">
    <location>
        <begin position="1"/>
        <end position="53"/>
    </location>
</feature>
<dbReference type="KEGG" id="bfo:118413638"/>
<dbReference type="Gene3D" id="1.25.40.20">
    <property type="entry name" value="Ankyrin repeat-containing domain"/>
    <property type="match status" value="2"/>
</dbReference>
<evidence type="ECO:0000313" key="6">
    <source>
        <dbReference type="RefSeq" id="XP_035673057.1"/>
    </source>
</evidence>
<dbReference type="PANTHER" id="PTHR24124">
    <property type="entry name" value="ANKYRIN REPEAT FAMILY A"/>
    <property type="match status" value="1"/>
</dbReference>
<feature type="region of interest" description="Disordered" evidence="4">
    <location>
        <begin position="311"/>
        <end position="382"/>
    </location>
</feature>
<sequence>MTSASGKDPLVQEAAKQTGKSVDQVKNFISSYRRSKGLQRKRKSPAEDSSIAVAKKSSLTAEKTNMLESESASHSAASVSCQGLNIATATEDHGREEKSTDNRDTVKVKQEFVEGASPYPASSSLSLHTATLASKHGPAVGVMAAGASVTAQTDRGAPNVVVQQHVHHHLYYHVRFHLYDFSMTNLHHVAILYLCVLQESSTQQADVRRHTETIASQGAGEAVKGKNFQELGGQRRPKSVEVLQLHEPEKGTKKTGSTGQKRAFDPVLVQFYEERGMTTASIKDPLLHEAAKQTGKTVAQVARFIGNYRWSKGESKQKPPTNVSSDTAKNESTSTGKSTSADLTSPAAASSSRPMLNTGSIRDQKERERKEEALRGAAEKGQTTRVIQLLAEGINPNAAGRRLQNTPLHLSAENDHHETVSTLLKAGADTTIRDKWLRTALHLAARNGHLRTLSALLAANADVNARNDKLRTPLHVAAMNGHPETVTALHTAGADVNIWDDEQKTPLHLATENMCHEAVSALLTAGADVNTWDDEQITPLHMAARAGDHETVSALLKSGSDVTARDKQGNTPLGDAEQRGHHECVKILQQHGVDRNEEAPRRKGGIDPVLIQFYEERGMTSASIKDPLVQEAAKKTGKTITQVVNFVSNYRRKKGVTKQRPPADGSGKTTTSDTARAAVQVPNVGSAMDENERQRKEKVFLWFRLQNEMAEQFKGNQFLYYTHVIMHLYIFTTILIC</sequence>
<feature type="repeat" description="ANK" evidence="3">
    <location>
        <begin position="403"/>
        <end position="435"/>
    </location>
</feature>
<dbReference type="PANTHER" id="PTHR24124:SF14">
    <property type="entry name" value="CHROMOSOME UNDETERMINED SCAFFOLD_25, WHOLE GENOME SHOTGUN SEQUENCE"/>
    <property type="match status" value="1"/>
</dbReference>
<dbReference type="GeneID" id="118413638"/>
<feature type="repeat" description="ANK" evidence="3">
    <location>
        <begin position="502"/>
        <end position="534"/>
    </location>
</feature>
<feature type="repeat" description="ANK" evidence="3">
    <location>
        <begin position="438"/>
        <end position="468"/>
    </location>
</feature>
<dbReference type="SMART" id="SM00248">
    <property type="entry name" value="ANK"/>
    <property type="match status" value="7"/>
</dbReference>
<evidence type="ECO:0000313" key="5">
    <source>
        <dbReference type="Proteomes" id="UP000001554"/>
    </source>
</evidence>
<feature type="region of interest" description="Disordered" evidence="4">
    <location>
        <begin position="654"/>
        <end position="674"/>
    </location>
</feature>
<proteinExistence type="predicted"/>
<dbReference type="GO" id="GO:0005634">
    <property type="term" value="C:nucleus"/>
    <property type="evidence" value="ECO:0000318"/>
    <property type="project" value="GO_Central"/>
</dbReference>
<dbReference type="AlphaFoldDB" id="A0A9J7KYY0"/>
<feature type="repeat" description="ANK" evidence="3">
    <location>
        <begin position="535"/>
        <end position="567"/>
    </location>
</feature>
<dbReference type="PROSITE" id="PS50297">
    <property type="entry name" value="ANK_REP_REGION"/>
    <property type="match status" value="6"/>
</dbReference>
<dbReference type="GO" id="GO:0010468">
    <property type="term" value="P:regulation of gene expression"/>
    <property type="evidence" value="ECO:0000318"/>
    <property type="project" value="GO_Central"/>
</dbReference>
<feature type="repeat" description="ANK" evidence="3">
    <location>
        <begin position="469"/>
        <end position="501"/>
    </location>
</feature>
<evidence type="ECO:0000256" key="3">
    <source>
        <dbReference type="PROSITE-ProRule" id="PRU00023"/>
    </source>
</evidence>
<evidence type="ECO:0000256" key="2">
    <source>
        <dbReference type="ARBA" id="ARBA00023043"/>
    </source>
</evidence>
<dbReference type="PROSITE" id="PS50088">
    <property type="entry name" value="ANK_REPEAT"/>
    <property type="match status" value="6"/>
</dbReference>
<reference evidence="6" key="2">
    <citation type="submission" date="2025-08" db="UniProtKB">
        <authorList>
            <consortium name="RefSeq"/>
        </authorList>
    </citation>
    <scope>IDENTIFICATION</scope>
    <source>
        <strain evidence="6">S238N-H82</strain>
        <tissue evidence="6">Testes</tissue>
    </source>
</reference>
<keyword evidence="2 3" id="KW-0040">ANK repeat</keyword>
<name>A0A9J7KYY0_BRAFL</name>
<evidence type="ECO:0000256" key="1">
    <source>
        <dbReference type="ARBA" id="ARBA00022737"/>
    </source>
</evidence>
<accession>A0A9J7KYY0</accession>
<organism evidence="5 6">
    <name type="scientific">Branchiostoma floridae</name>
    <name type="common">Florida lancelet</name>
    <name type="synonym">Amphioxus</name>
    <dbReference type="NCBI Taxonomy" id="7739"/>
    <lineage>
        <taxon>Eukaryota</taxon>
        <taxon>Metazoa</taxon>
        <taxon>Chordata</taxon>
        <taxon>Cephalochordata</taxon>
        <taxon>Leptocardii</taxon>
        <taxon>Amphioxiformes</taxon>
        <taxon>Branchiostomatidae</taxon>
        <taxon>Branchiostoma</taxon>
    </lineage>
</organism>
<keyword evidence="1" id="KW-0677">Repeat</keyword>
<feature type="repeat" description="ANK" evidence="3">
    <location>
        <begin position="568"/>
        <end position="600"/>
    </location>
</feature>
<dbReference type="RefSeq" id="XP_035673057.1">
    <property type="nucleotide sequence ID" value="XM_035817164.1"/>
</dbReference>
<dbReference type="OrthoDB" id="194358at2759"/>
<dbReference type="InterPro" id="IPR036770">
    <property type="entry name" value="Ankyrin_rpt-contain_sf"/>
</dbReference>
<dbReference type="Pfam" id="PF12796">
    <property type="entry name" value="Ank_2"/>
    <property type="match status" value="2"/>
</dbReference>
<gene>
    <name evidence="6" type="primary">LOC118413638</name>
</gene>
<dbReference type="SUPFAM" id="SSF48403">
    <property type="entry name" value="Ankyrin repeat"/>
    <property type="match status" value="1"/>
</dbReference>
<feature type="compositionally biased region" description="Basic and acidic residues" evidence="4">
    <location>
        <begin position="362"/>
        <end position="378"/>
    </location>
</feature>
<feature type="compositionally biased region" description="Basic residues" evidence="4">
    <location>
        <begin position="33"/>
        <end position="43"/>
    </location>
</feature>
<evidence type="ECO:0000256" key="4">
    <source>
        <dbReference type="SAM" id="MobiDB-lite"/>
    </source>
</evidence>
<dbReference type="Proteomes" id="UP000001554">
    <property type="component" value="Chromosome 4"/>
</dbReference>